<protein>
    <submittedName>
        <fullName evidence="6">Response regulators consisting of a CheY-like receiver domain and a winged-helix DNA-binding domain</fullName>
    </submittedName>
</protein>
<dbReference type="SMART" id="SM00448">
    <property type="entry name" value="REC"/>
    <property type="match status" value="1"/>
</dbReference>
<dbReference type="SUPFAM" id="SSF52172">
    <property type="entry name" value="CheY-like"/>
    <property type="match status" value="1"/>
</dbReference>
<evidence type="ECO:0000256" key="2">
    <source>
        <dbReference type="PROSITE-ProRule" id="PRU00169"/>
    </source>
</evidence>
<evidence type="ECO:0000259" key="4">
    <source>
        <dbReference type="PROSITE" id="PS50110"/>
    </source>
</evidence>
<dbReference type="PANTHER" id="PTHR48111:SF37">
    <property type="entry name" value="RESPONSE REGULATOR PROTEIN CARR"/>
    <property type="match status" value="1"/>
</dbReference>
<dbReference type="PANTHER" id="PTHR48111">
    <property type="entry name" value="REGULATOR OF RPOS"/>
    <property type="match status" value="1"/>
</dbReference>
<proteinExistence type="predicted"/>
<reference evidence="6 7" key="1">
    <citation type="submission" date="2018-07" db="EMBL/GenBank/DDBJ databases">
        <title>High-quality-draft genome sequence of Gaiella occulta.</title>
        <authorList>
            <person name="Severino R."/>
            <person name="Froufe H.J.C."/>
            <person name="Rainey F.A."/>
            <person name="Barroso C."/>
            <person name="Albuquerque L."/>
            <person name="Lobo-Da-Cunha A."/>
            <person name="Da Costa M.S."/>
            <person name="Egas C."/>
        </authorList>
    </citation>
    <scope>NUCLEOTIDE SEQUENCE [LARGE SCALE GENOMIC DNA]</scope>
    <source>
        <strain evidence="6 7">F2-233</strain>
    </source>
</reference>
<keyword evidence="7" id="KW-1185">Reference proteome</keyword>
<evidence type="ECO:0000313" key="7">
    <source>
        <dbReference type="Proteomes" id="UP000254134"/>
    </source>
</evidence>
<dbReference type="SUPFAM" id="SSF46894">
    <property type="entry name" value="C-terminal effector domain of the bipartite response regulators"/>
    <property type="match status" value="1"/>
</dbReference>
<dbReference type="AlphaFoldDB" id="A0A7M2Z1L5"/>
<evidence type="ECO:0000259" key="5">
    <source>
        <dbReference type="PROSITE" id="PS51755"/>
    </source>
</evidence>
<evidence type="ECO:0000256" key="1">
    <source>
        <dbReference type="ARBA" id="ARBA00023125"/>
    </source>
</evidence>
<dbReference type="Pfam" id="PF00072">
    <property type="entry name" value="Response_reg"/>
    <property type="match status" value="1"/>
</dbReference>
<dbReference type="GO" id="GO:0000976">
    <property type="term" value="F:transcription cis-regulatory region binding"/>
    <property type="evidence" value="ECO:0007669"/>
    <property type="project" value="TreeGrafter"/>
</dbReference>
<dbReference type="SMART" id="SM00862">
    <property type="entry name" value="Trans_reg_C"/>
    <property type="match status" value="1"/>
</dbReference>
<feature type="domain" description="OmpR/PhoB-type" evidence="5">
    <location>
        <begin position="143"/>
        <end position="240"/>
    </location>
</feature>
<comment type="caution">
    <text evidence="6">The sequence shown here is derived from an EMBL/GenBank/DDBJ whole genome shotgun (WGS) entry which is preliminary data.</text>
</comment>
<keyword evidence="2" id="KW-0597">Phosphoprotein</keyword>
<sequence length="240" mass="25367">MHPLAAPEASSQRDTARDVIDPHVIVLEDDAELRVLLTRGLREEGFTVTAVGSAAELLARLPPEGLSALVVDIGLPDADGRDVVQALRAQGSAAPVIFLTARDALPDRLSGFAAGGDDYLTKPFAFAELVARLRALMRRGGADLSLEVGGLRLDPGTHAVSCGGGTAELTPTEFRILARLASTPGDAVRRRQLVEAAWPHGAIVHDNTLDVYIARLRRKLAALPAAPEIATVHGVGYSLR</sequence>
<dbReference type="Gene3D" id="3.40.50.2300">
    <property type="match status" value="1"/>
</dbReference>
<keyword evidence="1 3" id="KW-0238">DNA-binding</keyword>
<dbReference type="InterPro" id="IPR039420">
    <property type="entry name" value="WalR-like"/>
</dbReference>
<dbReference type="GO" id="GO:0032993">
    <property type="term" value="C:protein-DNA complex"/>
    <property type="evidence" value="ECO:0007669"/>
    <property type="project" value="TreeGrafter"/>
</dbReference>
<dbReference type="GO" id="GO:0005829">
    <property type="term" value="C:cytosol"/>
    <property type="evidence" value="ECO:0007669"/>
    <property type="project" value="TreeGrafter"/>
</dbReference>
<dbReference type="CDD" id="cd00383">
    <property type="entry name" value="trans_reg_C"/>
    <property type="match status" value="1"/>
</dbReference>
<feature type="modified residue" description="4-aspartylphosphate" evidence="2">
    <location>
        <position position="72"/>
    </location>
</feature>
<dbReference type="InterPro" id="IPR001789">
    <property type="entry name" value="Sig_transdc_resp-reg_receiver"/>
</dbReference>
<accession>A0A7M2Z1L5</accession>
<evidence type="ECO:0000256" key="3">
    <source>
        <dbReference type="PROSITE-ProRule" id="PRU01091"/>
    </source>
</evidence>
<dbReference type="InterPro" id="IPR001867">
    <property type="entry name" value="OmpR/PhoB-type_DNA-bd"/>
</dbReference>
<feature type="DNA-binding region" description="OmpR/PhoB-type" evidence="3">
    <location>
        <begin position="143"/>
        <end position="240"/>
    </location>
</feature>
<reference evidence="7" key="2">
    <citation type="journal article" date="2019" name="MicrobiologyOpen">
        <title>High-quality draft genome sequence of Gaiella occulta isolated from a 150 meter deep mineral water borehole and comparison with the genome sequences of other deep-branching lineages of the phylum Actinobacteria.</title>
        <authorList>
            <person name="Severino R."/>
            <person name="Froufe H.J.C."/>
            <person name="Barroso C."/>
            <person name="Albuquerque L."/>
            <person name="Lobo-da-Cunha A."/>
            <person name="da Costa M.S."/>
            <person name="Egas C."/>
        </authorList>
    </citation>
    <scope>NUCLEOTIDE SEQUENCE [LARGE SCALE GENOMIC DNA]</scope>
    <source>
        <strain evidence="7">F2-233</strain>
    </source>
</reference>
<dbReference type="Gene3D" id="6.10.250.690">
    <property type="match status" value="1"/>
</dbReference>
<dbReference type="InterPro" id="IPR011006">
    <property type="entry name" value="CheY-like_superfamily"/>
</dbReference>
<dbReference type="PROSITE" id="PS50110">
    <property type="entry name" value="RESPONSE_REGULATORY"/>
    <property type="match status" value="1"/>
</dbReference>
<dbReference type="Gene3D" id="1.10.10.10">
    <property type="entry name" value="Winged helix-like DNA-binding domain superfamily/Winged helix DNA-binding domain"/>
    <property type="match status" value="1"/>
</dbReference>
<dbReference type="InterPro" id="IPR016032">
    <property type="entry name" value="Sig_transdc_resp-reg_C-effctor"/>
</dbReference>
<evidence type="ECO:0000313" key="6">
    <source>
        <dbReference type="EMBL" id="RDI76191.1"/>
    </source>
</evidence>
<dbReference type="GO" id="GO:0006355">
    <property type="term" value="P:regulation of DNA-templated transcription"/>
    <property type="evidence" value="ECO:0007669"/>
    <property type="project" value="InterPro"/>
</dbReference>
<dbReference type="Pfam" id="PF00486">
    <property type="entry name" value="Trans_reg_C"/>
    <property type="match status" value="1"/>
</dbReference>
<dbReference type="EMBL" id="QQZY01000001">
    <property type="protein sequence ID" value="RDI76191.1"/>
    <property type="molecule type" value="Genomic_DNA"/>
</dbReference>
<name>A0A7M2Z1L5_9ACTN</name>
<dbReference type="InterPro" id="IPR036388">
    <property type="entry name" value="WH-like_DNA-bd_sf"/>
</dbReference>
<gene>
    <name evidence="6" type="ORF">Gocc_0610</name>
</gene>
<dbReference type="Proteomes" id="UP000254134">
    <property type="component" value="Unassembled WGS sequence"/>
</dbReference>
<organism evidence="6 7">
    <name type="scientific">Gaiella occulta</name>
    <dbReference type="NCBI Taxonomy" id="1002870"/>
    <lineage>
        <taxon>Bacteria</taxon>
        <taxon>Bacillati</taxon>
        <taxon>Actinomycetota</taxon>
        <taxon>Thermoleophilia</taxon>
        <taxon>Gaiellales</taxon>
        <taxon>Gaiellaceae</taxon>
        <taxon>Gaiella</taxon>
    </lineage>
</organism>
<feature type="domain" description="Response regulatory" evidence="4">
    <location>
        <begin position="23"/>
        <end position="137"/>
    </location>
</feature>
<dbReference type="PROSITE" id="PS51755">
    <property type="entry name" value="OMPR_PHOB"/>
    <property type="match status" value="1"/>
</dbReference>
<dbReference type="GO" id="GO:0000156">
    <property type="term" value="F:phosphorelay response regulator activity"/>
    <property type="evidence" value="ECO:0007669"/>
    <property type="project" value="TreeGrafter"/>
</dbReference>